<dbReference type="RefSeq" id="WP_253838535.1">
    <property type="nucleotide sequence ID" value="NZ_JAMTCS010000013.1"/>
</dbReference>
<gene>
    <name evidence="2" type="ORF">APR03_003923</name>
</gene>
<name>A0A9X2JXS9_9MICO</name>
<sequence>MSEPLTAPPTAPSGECFDRTIAGIAVPDTDLVRAATALVREAADDTVFHHSRRVYLWGMLQLAAQGRTADPELAYVGAMFHDLGLTPAYRTSDRRFEIDGAEAAYGFLRDHGRSPEDARAAWLAVALHTTPEVPHHLAPEVTVVTLGVETDVLGLRLDRIEPGPRAEVLAAHPRPDFKNRILRAFYEGMASRPATTFGTMNDDVLAHFDPAFRRVDFVRVIQENAWPE</sequence>
<dbReference type="Pfam" id="PF01966">
    <property type="entry name" value="HD"/>
    <property type="match status" value="1"/>
</dbReference>
<keyword evidence="3" id="KW-1185">Reference proteome</keyword>
<evidence type="ECO:0000313" key="3">
    <source>
        <dbReference type="Proteomes" id="UP001139493"/>
    </source>
</evidence>
<protein>
    <submittedName>
        <fullName evidence="2">HD domain-containing protein</fullName>
    </submittedName>
</protein>
<reference evidence="2" key="1">
    <citation type="submission" date="2022-06" db="EMBL/GenBank/DDBJ databases">
        <title>Genomic Encyclopedia of Archaeal and Bacterial Type Strains, Phase II (KMG-II): from individual species to whole genera.</title>
        <authorList>
            <person name="Goeker M."/>
        </authorList>
    </citation>
    <scope>NUCLEOTIDE SEQUENCE</scope>
    <source>
        <strain evidence="2">DSM 26652</strain>
    </source>
</reference>
<accession>A0A9X2JXS9</accession>
<dbReference type="PANTHER" id="PTHR35569:SF1">
    <property type="entry name" value="CYANAMIDE HYDRATASE DDI2-RELATED"/>
    <property type="match status" value="1"/>
</dbReference>
<dbReference type="SUPFAM" id="SSF109604">
    <property type="entry name" value="HD-domain/PDEase-like"/>
    <property type="match status" value="1"/>
</dbReference>
<dbReference type="PANTHER" id="PTHR35569">
    <property type="entry name" value="CYANAMIDE HYDRATASE DDI2-RELATED"/>
    <property type="match status" value="1"/>
</dbReference>
<dbReference type="EMBL" id="JAMTCS010000013">
    <property type="protein sequence ID" value="MCP2266553.1"/>
    <property type="molecule type" value="Genomic_DNA"/>
</dbReference>
<dbReference type="Proteomes" id="UP001139493">
    <property type="component" value="Unassembled WGS sequence"/>
</dbReference>
<dbReference type="Gene3D" id="1.10.3210.10">
    <property type="entry name" value="Hypothetical protein af1432"/>
    <property type="match status" value="1"/>
</dbReference>
<dbReference type="InterPro" id="IPR006674">
    <property type="entry name" value="HD_domain"/>
</dbReference>
<dbReference type="AlphaFoldDB" id="A0A9X2JXS9"/>
<proteinExistence type="predicted"/>
<evidence type="ECO:0000259" key="1">
    <source>
        <dbReference type="Pfam" id="PF01966"/>
    </source>
</evidence>
<comment type="caution">
    <text evidence="2">The sequence shown here is derived from an EMBL/GenBank/DDBJ whole genome shotgun (WGS) entry which is preliminary data.</text>
</comment>
<feature type="domain" description="HD" evidence="1">
    <location>
        <begin position="47"/>
        <end position="133"/>
    </location>
</feature>
<organism evidence="2 3">
    <name type="scientific">Promicromonospora thailandica</name>
    <dbReference type="NCBI Taxonomy" id="765201"/>
    <lineage>
        <taxon>Bacteria</taxon>
        <taxon>Bacillati</taxon>
        <taxon>Actinomycetota</taxon>
        <taxon>Actinomycetes</taxon>
        <taxon>Micrococcales</taxon>
        <taxon>Promicromonosporaceae</taxon>
        <taxon>Promicromonospora</taxon>
    </lineage>
</organism>
<evidence type="ECO:0000313" key="2">
    <source>
        <dbReference type="EMBL" id="MCP2266553.1"/>
    </source>
</evidence>